<name>A0A0S4KR25_9BACT</name>
<gene>
    <name evidence="1" type="ORF">NITINOP_1927</name>
</gene>
<dbReference type="Pfam" id="PF09630">
    <property type="entry name" value="DUF2024"/>
    <property type="match status" value="1"/>
</dbReference>
<reference evidence="2" key="1">
    <citation type="submission" date="2015-09" db="EMBL/GenBank/DDBJ databases">
        <authorList>
            <person name="Daims H."/>
        </authorList>
    </citation>
    <scope>NUCLEOTIDE SEQUENCE [LARGE SCALE GENOMIC DNA]</scope>
</reference>
<dbReference type="STRING" id="1715989.NITINOP_1927"/>
<dbReference type="RefSeq" id="WP_062484858.1">
    <property type="nucleotide sequence ID" value="NZ_LN885086.1"/>
</dbReference>
<accession>A0A0S4KR25</accession>
<evidence type="ECO:0008006" key="3">
    <source>
        <dbReference type="Google" id="ProtNLM"/>
    </source>
</evidence>
<proteinExistence type="predicted"/>
<evidence type="ECO:0000313" key="1">
    <source>
        <dbReference type="EMBL" id="CUQ66899.1"/>
    </source>
</evidence>
<dbReference type="EMBL" id="LN885086">
    <property type="protein sequence ID" value="CUQ66899.1"/>
    <property type="molecule type" value="Genomic_DNA"/>
</dbReference>
<keyword evidence="2" id="KW-1185">Reference proteome</keyword>
<organism evidence="1 2">
    <name type="scientific">Candidatus Nitrospira inopinata</name>
    <dbReference type="NCBI Taxonomy" id="1715989"/>
    <lineage>
        <taxon>Bacteria</taxon>
        <taxon>Pseudomonadati</taxon>
        <taxon>Nitrospirota</taxon>
        <taxon>Nitrospiria</taxon>
        <taxon>Nitrospirales</taxon>
        <taxon>Nitrospiraceae</taxon>
        <taxon>Nitrospira</taxon>
    </lineage>
</organism>
<evidence type="ECO:0000313" key="2">
    <source>
        <dbReference type="Proteomes" id="UP000066284"/>
    </source>
</evidence>
<dbReference type="Gene3D" id="3.10.510.10">
    <property type="entry name" value="NE1680-like"/>
    <property type="match status" value="1"/>
</dbReference>
<sequence>MAADTVHVYDTWVMGKKGRIHFDVMTTDEATALKLAKEYLAGIGEPDASVTSKECQFCHSEPVFMFSAEQQKQFREKGGFIVPLPA</sequence>
<dbReference type="AlphaFoldDB" id="A0A0S4KR25"/>
<dbReference type="SUPFAM" id="SSF160766">
    <property type="entry name" value="NE1680-like"/>
    <property type="match status" value="1"/>
</dbReference>
<dbReference type="Proteomes" id="UP000066284">
    <property type="component" value="Chromosome 1"/>
</dbReference>
<protein>
    <recommendedName>
        <fullName evidence="3">DUF2024 domain-containing protein</fullName>
    </recommendedName>
</protein>
<dbReference type="OrthoDB" id="9795699at2"/>
<dbReference type="InterPro" id="IPR018592">
    <property type="entry name" value="DUF2024"/>
</dbReference>
<dbReference type="KEGG" id="nio:NITINOP_1927"/>
<dbReference type="InterPro" id="IPR023122">
    <property type="entry name" value="NE1680-like_sf"/>
</dbReference>